<reference evidence="2 3" key="1">
    <citation type="submission" date="2016-10" db="EMBL/GenBank/DDBJ databases">
        <authorList>
            <person name="de Groot N.N."/>
        </authorList>
    </citation>
    <scope>NUCLEOTIDE SEQUENCE [LARGE SCALE GENOMIC DNA]</scope>
    <source>
        <strain evidence="2 3">ASO4-2</strain>
    </source>
</reference>
<dbReference type="InterPro" id="IPR043519">
    <property type="entry name" value="NT_sf"/>
</dbReference>
<evidence type="ECO:0000313" key="3">
    <source>
        <dbReference type="Proteomes" id="UP000198771"/>
    </source>
</evidence>
<dbReference type="InterPro" id="IPR052930">
    <property type="entry name" value="TA_antitoxin_MntA"/>
</dbReference>
<dbReference type="Pfam" id="PF18765">
    <property type="entry name" value="Polbeta"/>
    <property type="match status" value="1"/>
</dbReference>
<sequence length="107" mass="12297">MIYGLQRSTVQQINNILARHPKVRKAMLYGSRAKGTQKTGSDIDLTLIGDLDLKELYLIMDELDDLLLPYSIDLSLYHDIDDPDVVEHIQRVGKVFYEQDPQSTFET</sequence>
<evidence type="ECO:0000259" key="1">
    <source>
        <dbReference type="Pfam" id="PF18765"/>
    </source>
</evidence>
<dbReference type="InterPro" id="IPR041633">
    <property type="entry name" value="Polbeta"/>
</dbReference>
<dbReference type="EMBL" id="FMXO01000018">
    <property type="protein sequence ID" value="SDB56981.1"/>
    <property type="molecule type" value="Genomic_DNA"/>
</dbReference>
<dbReference type="Proteomes" id="UP000198771">
    <property type="component" value="Unassembled WGS sequence"/>
</dbReference>
<dbReference type="AlphaFoldDB" id="A0A1G6EHT5"/>
<dbReference type="GO" id="GO:0016740">
    <property type="term" value="F:transferase activity"/>
    <property type="evidence" value="ECO:0007669"/>
    <property type="project" value="UniProtKB-KW"/>
</dbReference>
<evidence type="ECO:0000313" key="2">
    <source>
        <dbReference type="EMBL" id="SDB56981.1"/>
    </source>
</evidence>
<dbReference type="OrthoDB" id="5363772at2"/>
<name>A0A1G6EHT5_9BACT</name>
<dbReference type="PANTHER" id="PTHR43852">
    <property type="entry name" value="NUCLEOTIDYLTRANSFERASE"/>
    <property type="match status" value="1"/>
</dbReference>
<dbReference type="PANTHER" id="PTHR43852:SF3">
    <property type="entry name" value="NUCLEOTIDYLTRANSFERASE"/>
    <property type="match status" value="1"/>
</dbReference>
<gene>
    <name evidence="2" type="ORF">SAMN05660653_02858</name>
</gene>
<dbReference type="CDD" id="cd05403">
    <property type="entry name" value="NT_KNTase_like"/>
    <property type="match status" value="1"/>
</dbReference>
<dbReference type="Gene3D" id="3.30.460.10">
    <property type="entry name" value="Beta Polymerase, domain 2"/>
    <property type="match status" value="1"/>
</dbReference>
<dbReference type="STRING" id="617002.SAMN05660653_02858"/>
<organism evidence="2 3">
    <name type="scientific">Desulfonatronum thiosulfatophilum</name>
    <dbReference type="NCBI Taxonomy" id="617002"/>
    <lineage>
        <taxon>Bacteria</taxon>
        <taxon>Pseudomonadati</taxon>
        <taxon>Thermodesulfobacteriota</taxon>
        <taxon>Desulfovibrionia</taxon>
        <taxon>Desulfovibrionales</taxon>
        <taxon>Desulfonatronaceae</taxon>
        <taxon>Desulfonatronum</taxon>
    </lineage>
</organism>
<feature type="domain" description="Polymerase beta nucleotidyltransferase" evidence="1">
    <location>
        <begin position="11"/>
        <end position="101"/>
    </location>
</feature>
<keyword evidence="3" id="KW-1185">Reference proteome</keyword>
<dbReference type="RefSeq" id="WP_092123243.1">
    <property type="nucleotide sequence ID" value="NZ_FMXO01000018.1"/>
</dbReference>
<proteinExistence type="predicted"/>
<protein>
    <submittedName>
        <fullName evidence="2">Predicted nucleotidyltransferase</fullName>
    </submittedName>
</protein>
<keyword evidence="2" id="KW-0808">Transferase</keyword>
<accession>A0A1G6EHT5</accession>
<dbReference type="SUPFAM" id="SSF81301">
    <property type="entry name" value="Nucleotidyltransferase"/>
    <property type="match status" value="1"/>
</dbReference>